<organism evidence="2 3">
    <name type="scientific">Trichoderma longibrachiatum ATCC 18648</name>
    <dbReference type="NCBI Taxonomy" id="983965"/>
    <lineage>
        <taxon>Eukaryota</taxon>
        <taxon>Fungi</taxon>
        <taxon>Dikarya</taxon>
        <taxon>Ascomycota</taxon>
        <taxon>Pezizomycotina</taxon>
        <taxon>Sordariomycetes</taxon>
        <taxon>Hypocreomycetidae</taxon>
        <taxon>Hypocreales</taxon>
        <taxon>Hypocreaceae</taxon>
        <taxon>Trichoderma</taxon>
    </lineage>
</organism>
<protein>
    <submittedName>
        <fullName evidence="2">Uncharacterized protein</fullName>
    </submittedName>
</protein>
<dbReference type="AlphaFoldDB" id="A0A2T4C1P2"/>
<reference evidence="2 3" key="1">
    <citation type="submission" date="2016-07" db="EMBL/GenBank/DDBJ databases">
        <title>Multiple horizontal gene transfer events from other fungi enriched the ability of initially mycotrophic Trichoderma (Ascomycota) to feed on dead plant biomass.</title>
        <authorList>
            <consortium name="DOE Joint Genome Institute"/>
            <person name="Aerts A."/>
            <person name="Atanasova L."/>
            <person name="Chenthamara K."/>
            <person name="Zhang J."/>
            <person name="Grujic M."/>
            <person name="Henrissat B."/>
            <person name="Kuo A."/>
            <person name="Salamov A."/>
            <person name="Lipzen A."/>
            <person name="Labutti K."/>
            <person name="Barry K."/>
            <person name="Miao Y."/>
            <person name="Rahimi M.J."/>
            <person name="Shen Q."/>
            <person name="Grigoriev I.V."/>
            <person name="Kubicek C.P."/>
            <person name="Druzhinina I.S."/>
        </authorList>
    </citation>
    <scope>NUCLEOTIDE SEQUENCE [LARGE SCALE GENOMIC DNA]</scope>
    <source>
        <strain evidence="2 3">ATCC 18648</strain>
    </source>
</reference>
<gene>
    <name evidence="2" type="ORF">M440DRAFT_1402025</name>
</gene>
<feature type="chain" id="PRO_5015475131" evidence="1">
    <location>
        <begin position="17"/>
        <end position="60"/>
    </location>
</feature>
<keyword evidence="3" id="KW-1185">Reference proteome</keyword>
<proteinExistence type="predicted"/>
<feature type="signal peptide" evidence="1">
    <location>
        <begin position="1"/>
        <end position="16"/>
    </location>
</feature>
<accession>A0A2T4C1P2</accession>
<evidence type="ECO:0000313" key="2">
    <source>
        <dbReference type="EMBL" id="PTB75486.1"/>
    </source>
</evidence>
<name>A0A2T4C1P2_TRILO</name>
<keyword evidence="1" id="KW-0732">Signal</keyword>
<dbReference type="EMBL" id="KZ679133">
    <property type="protein sequence ID" value="PTB75486.1"/>
    <property type="molecule type" value="Genomic_DNA"/>
</dbReference>
<sequence length="60" mass="6266">MQLRILLAVFIGVASAATLQATDCDCFVACDSDLHDPGNCYNNFPGCTDTCCGLCGCNCP</sequence>
<evidence type="ECO:0000313" key="3">
    <source>
        <dbReference type="Proteomes" id="UP000240760"/>
    </source>
</evidence>
<dbReference type="Proteomes" id="UP000240760">
    <property type="component" value="Unassembled WGS sequence"/>
</dbReference>
<evidence type="ECO:0000256" key="1">
    <source>
        <dbReference type="SAM" id="SignalP"/>
    </source>
</evidence>